<dbReference type="Pfam" id="PF09258">
    <property type="entry name" value="Glyco_transf_64"/>
    <property type="match status" value="1"/>
</dbReference>
<evidence type="ECO:0000256" key="6">
    <source>
        <dbReference type="ARBA" id="ARBA00022676"/>
    </source>
</evidence>
<evidence type="ECO:0000256" key="24">
    <source>
        <dbReference type="ARBA" id="ARBA00079618"/>
    </source>
</evidence>
<keyword evidence="15" id="KW-1015">Disulfide bond</keyword>
<dbReference type="PANTHER" id="PTHR48261">
    <property type="entry name" value="ACETYLGLUCOSAMINYLTRANSFERASE"/>
    <property type="match status" value="1"/>
</dbReference>
<dbReference type="GO" id="GO:0016500">
    <property type="term" value="F:protein-hormone receptor activity"/>
    <property type="evidence" value="ECO:0007669"/>
    <property type="project" value="UniProtKB-ARBA"/>
</dbReference>
<keyword evidence="17" id="KW-0464">Manganese</keyword>
<feature type="transmembrane region" description="Helical" evidence="27">
    <location>
        <begin position="21"/>
        <end position="43"/>
    </location>
</feature>
<keyword evidence="9" id="KW-0479">Metal-binding</keyword>
<evidence type="ECO:0000256" key="14">
    <source>
        <dbReference type="ARBA" id="ARBA00023136"/>
    </source>
</evidence>
<evidence type="ECO:0000256" key="9">
    <source>
        <dbReference type="ARBA" id="ARBA00022723"/>
    </source>
</evidence>
<dbReference type="EC" id="2.4.1.223" evidence="22"/>
<dbReference type="InterPro" id="IPR004263">
    <property type="entry name" value="Exostosin"/>
</dbReference>
<evidence type="ECO:0000256" key="15">
    <source>
        <dbReference type="ARBA" id="ARBA00023157"/>
    </source>
</evidence>
<accession>A0A6P4ZKI2</accession>
<dbReference type="Proteomes" id="UP000515135">
    <property type="component" value="Unplaced"/>
</dbReference>
<keyword evidence="6" id="KW-0328">Glycosyltransferase</keyword>
<evidence type="ECO:0000256" key="5">
    <source>
        <dbReference type="ARBA" id="ARBA00010271"/>
    </source>
</evidence>
<evidence type="ECO:0000256" key="27">
    <source>
        <dbReference type="SAM" id="Phobius"/>
    </source>
</evidence>
<proteinExistence type="inferred from homology"/>
<keyword evidence="7" id="KW-0808">Transferase</keyword>
<evidence type="ECO:0000256" key="12">
    <source>
        <dbReference type="ARBA" id="ARBA00022989"/>
    </source>
</evidence>
<evidence type="ECO:0000256" key="2">
    <source>
        <dbReference type="ARBA" id="ARBA00004555"/>
    </source>
</evidence>
<keyword evidence="8 27" id="KW-0812">Transmembrane</keyword>
<dbReference type="GO" id="GO:0046872">
    <property type="term" value="F:metal ion binding"/>
    <property type="evidence" value="ECO:0007669"/>
    <property type="project" value="UniProtKB-KW"/>
</dbReference>
<protein>
    <recommendedName>
        <fullName evidence="23">Exostosin-like 3</fullName>
        <ecNumber evidence="22">2.4.1.223</ecNumber>
    </recommendedName>
    <alternativeName>
        <fullName evidence="25">Glucuronyl-galactosyl-proteoglycan 4-alpha-N-acetylglucosaminyltransferase</fullName>
    </alternativeName>
    <alternativeName>
        <fullName evidence="24">Multiple exostosis-like protein 3</fullName>
    </alternativeName>
</protein>
<dbReference type="GO" id="GO:0001888">
    <property type="term" value="F:glucuronyl-galactosyl-proteoglycan 4-alpha-N-acetylglucosaminyltransferase activity"/>
    <property type="evidence" value="ECO:0007669"/>
    <property type="project" value="UniProtKB-EC"/>
</dbReference>
<keyword evidence="30" id="KW-1185">Reference proteome</keyword>
<comment type="function">
    <text evidence="20">Glycosyltransferase which regulates the biosynthesis of heparan sulfate (HS). Initiates HS synthesis by transferring the first N-acetyl-alpha-D-glucosamine (alpha-GlcNAc) residue (GlcNAcT-I activity) to the tetrasaccharide linker (GlcA-Gal-Gal-Xyl-)Ser core linker. May also transfer alpha-GlcNAc residues during HS elongation (GlcNAcT-II activity). Lacks glucuronyl transferase II (GlcAT-II) activity. Important for both skeletal development and hematopoiesis, through the formation of HS proteoglycans (HSPGs). Through the synthesis of HS, regulates postnatal pancreatic islet maturation and insulin secretion.</text>
</comment>
<dbReference type="InterPro" id="IPR029044">
    <property type="entry name" value="Nucleotide-diphossugar_trans"/>
</dbReference>
<evidence type="ECO:0000256" key="3">
    <source>
        <dbReference type="ARBA" id="ARBA00004648"/>
    </source>
</evidence>
<evidence type="ECO:0000256" key="11">
    <source>
        <dbReference type="ARBA" id="ARBA00022968"/>
    </source>
</evidence>
<evidence type="ECO:0000313" key="30">
    <source>
        <dbReference type="Proteomes" id="UP000515135"/>
    </source>
</evidence>
<evidence type="ECO:0000256" key="4">
    <source>
        <dbReference type="ARBA" id="ARBA00005093"/>
    </source>
</evidence>
<evidence type="ECO:0000256" key="17">
    <source>
        <dbReference type="ARBA" id="ARBA00023211"/>
    </source>
</evidence>
<keyword evidence="14 27" id="KW-0472">Membrane</keyword>
<dbReference type="GO" id="GO:0051897">
    <property type="term" value="P:positive regulation of phosphatidylinositol 3-kinase/protein kinase B signal transduction"/>
    <property type="evidence" value="ECO:0007669"/>
    <property type="project" value="UniProtKB-ARBA"/>
</dbReference>
<reference evidence="31" key="1">
    <citation type="submission" date="2025-08" db="UniProtKB">
        <authorList>
            <consortium name="RefSeq"/>
        </authorList>
    </citation>
    <scope>IDENTIFICATION</scope>
    <source>
        <tissue evidence="31">Gonad</tissue>
    </source>
</reference>
<dbReference type="KEGG" id="bbel:109483146"/>
<evidence type="ECO:0000256" key="8">
    <source>
        <dbReference type="ARBA" id="ARBA00022692"/>
    </source>
</evidence>
<comment type="function">
    <text evidence="19">Receptor for REG3A, REG3B and REG3G, induces the activation of downstream signaling pathways such as PI3K-AKT or RAS-RAF-MEK-ERK signaling pathway. Required for the function of REG3A in regulating keratinocyte proliferation and differentiation. Required for the inhibition of skin inflammation mediated by REG3A through the activation of PI3K-AKT-STAT3 pathway. Required for the function of REG3A and REG3G in glucose tolerance in pancreas. Expressed in microglia, is activated by nociceptor-derived REG3G in response to endotoxins, leading to the inhibition of kynurenine pathway to prevent endotoxic death.</text>
</comment>
<feature type="domain" description="Glycosyl transferase 64" evidence="29">
    <location>
        <begin position="662"/>
        <end position="903"/>
    </location>
</feature>
<evidence type="ECO:0000259" key="28">
    <source>
        <dbReference type="Pfam" id="PF03016"/>
    </source>
</evidence>
<dbReference type="FunFam" id="3.90.550.10:FF:000033">
    <property type="entry name" value="Exostosin-like glycosyltransferase 3"/>
    <property type="match status" value="1"/>
</dbReference>
<dbReference type="InterPro" id="IPR040911">
    <property type="entry name" value="Exostosin_GT47"/>
</dbReference>
<evidence type="ECO:0000256" key="19">
    <source>
        <dbReference type="ARBA" id="ARBA00058348"/>
    </source>
</evidence>
<dbReference type="PANTHER" id="PTHR48261:SF4">
    <property type="entry name" value="EXOSTOSIN LIKE GLYCOSYLTRANSFERASE 3"/>
    <property type="match status" value="1"/>
</dbReference>
<comment type="subcellular location">
    <subcellularLocation>
        <location evidence="3">Endoplasmic reticulum membrane</location>
        <topology evidence="3">Single-pass type II membrane protein</topology>
    </subcellularLocation>
    <subcellularLocation>
        <location evidence="2">Golgi apparatus</location>
    </subcellularLocation>
</comment>
<feature type="domain" description="Exostosin GT47" evidence="28">
    <location>
        <begin position="190"/>
        <end position="499"/>
    </location>
</feature>
<comment type="catalytic activity">
    <reaction evidence="18">
        <text>3-O-(beta-D-GlcA-(1-&gt;3)-beta-D-Gal-(1-&gt;3)-beta-D-Gal-(1-&gt;4)-beta-D-Xyl)-L-seryl-[protein] + UDP-N-acetyl-alpha-D-glucosamine = 3-O-(alpha-D-GlcNAc-(1-&gt;4)-beta-D-GlcA-(1-&gt;3)-beta-D-Gal-(1-&gt;3)-beta-D-Gal-(1-&gt;4)-beta-D-Xyl)-L-seryl-[protein] + UDP + H(+)</text>
        <dbReference type="Rhea" id="RHEA:16221"/>
        <dbReference type="Rhea" id="RHEA-COMP:12573"/>
        <dbReference type="Rhea" id="RHEA-COMP:12574"/>
        <dbReference type="ChEBI" id="CHEBI:15378"/>
        <dbReference type="ChEBI" id="CHEBI:57705"/>
        <dbReference type="ChEBI" id="CHEBI:58223"/>
        <dbReference type="ChEBI" id="CHEBI:132093"/>
        <dbReference type="ChEBI" id="CHEBI:132104"/>
        <dbReference type="EC" id="2.4.1.223"/>
    </reaction>
</comment>
<gene>
    <name evidence="31" type="primary">LOC109483146</name>
</gene>
<evidence type="ECO:0000313" key="31">
    <source>
        <dbReference type="RefSeq" id="XP_019641705.1"/>
    </source>
</evidence>
<dbReference type="GeneID" id="109483146"/>
<dbReference type="SUPFAM" id="SSF53448">
    <property type="entry name" value="Nucleotide-diphospho-sugar transferases"/>
    <property type="match status" value="1"/>
</dbReference>
<sequence length="918" mass="104445">MPLSLDLLAAPVLRCLHHIRLSRIIAMLLVILIVIPLITHWYLGSVDGTSQRHDLPGLDTPGIFQDMDPKELRHHVHELHRIKSSVSNELLELESKRQRLQGSISHYNGEVEQAKVELETARNELNALKLQLRQTQKELEETMEAHRPRVAQPHRILPSENDNVLIAPPAASSSCRQHTCFDYSRCSLTSGFPVYVYPTEDSIFPLDSYIQDVTLSSLEQNLYLSSNPATACVYVVIVGTLASRLEAKDMERKLTSLPYWRGDGRNHILINLARDYSAENVLRNIETGRAMVVQSEFMFSQYRAGFDIVIPPVFTWESGRGAFDSIPPQVPAHRKHLFSFVGEKDSPGVVVSEKGELFYKDDASLNRNGATGEVDVLADLVAIENNDEDNLLVKVTCGGETVQGLRGEWQLCGKPQERQQVLRESTFSIIIVAGKLKTSSVLSSVLTTVRLYESLKYGAVPVILGEQVQLPFSEVIDWQQAAFVFPLARVSELHFFLRTVSDSDLLRMRLQGRFLWETYLSSPQAVLNTVLSVVRTRISIPPKTVPEEPSPTVYNEDTYPLLLEEVEPISETGMEFGPVEPPYDSPKFLRNFTTSVVDKHTLWNTFPGPFYLYPYLPTDPVLPSEAKFMGSGLGFRPINKGSGGAGKEFQESLGGNVPREQFTIVMLTYERESVLINSLQRLIGLPYLNKVLVVWNSPNLPSEDLRWPDIGVPIVVIRTKKNSLNNRFLPYDVIETEAILSIDDDAHLRHDEILFGFRVWREARDRVVGFPGRFHAWDGSHQSWLYNSNYSCELSMVLTGAAFFHKYYAYLYSYVMPQVIRDKVDEYLNCEDIAMNFLVSHITRKPPIKVTSRWTFRCPGCPQALSHDDSHFQERHKCINFFVQVYGYMPLLNTQFRVDSVLFKTRLPHDKQKCFKFI</sequence>
<keyword evidence="26" id="KW-0175">Coiled coil</keyword>
<dbReference type="GO" id="GO:0005794">
    <property type="term" value="C:Golgi apparatus"/>
    <property type="evidence" value="ECO:0007669"/>
    <property type="project" value="UniProtKB-SubCell"/>
</dbReference>
<keyword evidence="16" id="KW-0325">Glycoprotein</keyword>
<evidence type="ECO:0000256" key="1">
    <source>
        <dbReference type="ARBA" id="ARBA00001936"/>
    </source>
</evidence>
<dbReference type="GO" id="GO:0005789">
    <property type="term" value="C:endoplasmic reticulum membrane"/>
    <property type="evidence" value="ECO:0007669"/>
    <property type="project" value="UniProtKB-SubCell"/>
</dbReference>
<dbReference type="OrthoDB" id="5954868at2759"/>
<feature type="coiled-coil region" evidence="26">
    <location>
        <begin position="83"/>
        <end position="145"/>
    </location>
</feature>
<comment type="similarity">
    <text evidence="5">Belongs to the glycosyltransferase 47 family.</text>
</comment>
<dbReference type="InterPro" id="IPR015338">
    <property type="entry name" value="GT64_dom"/>
</dbReference>
<evidence type="ECO:0000256" key="7">
    <source>
        <dbReference type="ARBA" id="ARBA00022679"/>
    </source>
</evidence>
<evidence type="ECO:0000256" key="23">
    <source>
        <dbReference type="ARBA" id="ARBA00074807"/>
    </source>
</evidence>
<dbReference type="Gene3D" id="3.90.550.10">
    <property type="entry name" value="Spore Coat Polysaccharide Biosynthesis Protein SpsA, Chain A"/>
    <property type="match status" value="1"/>
</dbReference>
<keyword evidence="13" id="KW-0333">Golgi apparatus</keyword>
<evidence type="ECO:0000256" key="18">
    <source>
        <dbReference type="ARBA" id="ARBA00050948"/>
    </source>
</evidence>
<evidence type="ECO:0000256" key="21">
    <source>
        <dbReference type="ARBA" id="ARBA00061763"/>
    </source>
</evidence>
<evidence type="ECO:0000259" key="29">
    <source>
        <dbReference type="Pfam" id="PF09258"/>
    </source>
</evidence>
<evidence type="ECO:0000256" key="25">
    <source>
        <dbReference type="ARBA" id="ARBA00083226"/>
    </source>
</evidence>
<keyword evidence="12 27" id="KW-1133">Transmembrane helix</keyword>
<evidence type="ECO:0000256" key="13">
    <source>
        <dbReference type="ARBA" id="ARBA00023034"/>
    </source>
</evidence>
<dbReference type="AlphaFoldDB" id="A0A6P4ZKI2"/>
<evidence type="ECO:0000256" key="22">
    <source>
        <dbReference type="ARBA" id="ARBA00066812"/>
    </source>
</evidence>
<comment type="subunit">
    <text evidence="21">Homodimer; disulfide-linked. Interacts with REG3A.</text>
</comment>
<evidence type="ECO:0000256" key="10">
    <source>
        <dbReference type="ARBA" id="ARBA00022824"/>
    </source>
</evidence>
<evidence type="ECO:0000256" key="16">
    <source>
        <dbReference type="ARBA" id="ARBA00023180"/>
    </source>
</evidence>
<organism evidence="30 31">
    <name type="scientific">Branchiostoma belcheri</name>
    <name type="common">Amphioxus</name>
    <dbReference type="NCBI Taxonomy" id="7741"/>
    <lineage>
        <taxon>Eukaryota</taxon>
        <taxon>Metazoa</taxon>
        <taxon>Chordata</taxon>
        <taxon>Cephalochordata</taxon>
        <taxon>Leptocardii</taxon>
        <taxon>Amphioxiformes</taxon>
        <taxon>Branchiostomatidae</taxon>
        <taxon>Branchiostoma</taxon>
    </lineage>
</organism>
<comment type="pathway">
    <text evidence="4">Glycan metabolism; heparan sulfate biosynthesis.</text>
</comment>
<name>A0A6P4ZKI2_BRABE</name>
<comment type="cofactor">
    <cofactor evidence="1">
        <name>Mn(2+)</name>
        <dbReference type="ChEBI" id="CHEBI:29035"/>
    </cofactor>
</comment>
<keyword evidence="11" id="KW-0735">Signal-anchor</keyword>
<dbReference type="RefSeq" id="XP_019641705.1">
    <property type="nucleotide sequence ID" value="XM_019786146.1"/>
</dbReference>
<dbReference type="GO" id="GO:0010838">
    <property type="term" value="P:positive regulation of keratinocyte proliferation"/>
    <property type="evidence" value="ECO:0007669"/>
    <property type="project" value="UniProtKB-ARBA"/>
</dbReference>
<dbReference type="Pfam" id="PF03016">
    <property type="entry name" value="Exostosin_GT47"/>
    <property type="match status" value="1"/>
</dbReference>
<keyword evidence="10" id="KW-0256">Endoplasmic reticulum</keyword>
<evidence type="ECO:0000256" key="26">
    <source>
        <dbReference type="SAM" id="Coils"/>
    </source>
</evidence>
<evidence type="ECO:0000256" key="20">
    <source>
        <dbReference type="ARBA" id="ARBA00058474"/>
    </source>
</evidence>
<dbReference type="GO" id="GO:0015012">
    <property type="term" value="P:heparan sulfate proteoglycan biosynthetic process"/>
    <property type="evidence" value="ECO:0007669"/>
    <property type="project" value="UniProtKB-ARBA"/>
</dbReference>